<gene>
    <name evidence="18" type="primary">ribD</name>
    <name evidence="18" type="ORF">H0A36_17845</name>
</gene>
<dbReference type="CDD" id="cd01284">
    <property type="entry name" value="Riboflavin_deaminase-reductase"/>
    <property type="match status" value="1"/>
</dbReference>
<reference evidence="18 19" key="1">
    <citation type="submission" date="2020-07" db="EMBL/GenBank/DDBJ databases">
        <title>Endozoicomonas sp. nov., isolated from sediment.</title>
        <authorList>
            <person name="Gu T."/>
        </authorList>
    </citation>
    <scope>NUCLEOTIDE SEQUENCE [LARGE SCALE GENOMIC DNA]</scope>
    <source>
        <strain evidence="18 19">SM1973</strain>
    </source>
</reference>
<accession>A0A853ID72</accession>
<feature type="active site" description="Proton donor" evidence="14">
    <location>
        <position position="47"/>
    </location>
</feature>
<evidence type="ECO:0000256" key="10">
    <source>
        <dbReference type="ARBA" id="ARBA00022857"/>
    </source>
</evidence>
<dbReference type="InterPro" id="IPR050765">
    <property type="entry name" value="Riboflavin_Biosynth_HTPR"/>
</dbReference>
<comment type="similarity">
    <text evidence="4 13">In the N-terminal section; belongs to the cytidine and deoxycytidylate deaminase family.</text>
</comment>
<dbReference type="FunFam" id="3.40.140.10:FF:000025">
    <property type="entry name" value="Riboflavin biosynthesis protein RibD"/>
    <property type="match status" value="1"/>
</dbReference>
<evidence type="ECO:0000256" key="16">
    <source>
        <dbReference type="PIRSR" id="PIRSR006769-3"/>
    </source>
</evidence>
<dbReference type="Pfam" id="PF01872">
    <property type="entry name" value="RibD_C"/>
    <property type="match status" value="1"/>
</dbReference>
<dbReference type="PROSITE" id="PS00903">
    <property type="entry name" value="CYT_DCMP_DEAMINASES_1"/>
    <property type="match status" value="1"/>
</dbReference>
<dbReference type="PANTHER" id="PTHR38011:SF7">
    <property type="entry name" value="2,5-DIAMINO-6-RIBOSYLAMINO-4(3H)-PYRIMIDINONE 5'-PHOSPHATE REDUCTASE"/>
    <property type="match status" value="1"/>
</dbReference>
<dbReference type="NCBIfam" id="TIGR00227">
    <property type="entry name" value="ribD_Cterm"/>
    <property type="match status" value="1"/>
</dbReference>
<dbReference type="EMBL" id="JACCKB010000031">
    <property type="protein sequence ID" value="NYZ67881.1"/>
    <property type="molecule type" value="Genomic_DNA"/>
</dbReference>
<dbReference type="EC" id="3.5.4.26" evidence="13"/>
<feature type="binding site" evidence="15">
    <location>
        <position position="163"/>
    </location>
    <ligand>
        <name>substrate</name>
    </ligand>
</feature>
<dbReference type="Gene3D" id="3.40.430.10">
    <property type="entry name" value="Dihydrofolate Reductase, subunit A"/>
    <property type="match status" value="1"/>
</dbReference>
<organism evidence="18 19">
    <name type="scientific">Spartinivicinus marinus</name>
    <dbReference type="NCBI Taxonomy" id="2994442"/>
    <lineage>
        <taxon>Bacteria</taxon>
        <taxon>Pseudomonadati</taxon>
        <taxon>Pseudomonadota</taxon>
        <taxon>Gammaproteobacteria</taxon>
        <taxon>Oceanospirillales</taxon>
        <taxon>Zooshikellaceae</taxon>
        <taxon>Spartinivicinus</taxon>
    </lineage>
</organism>
<evidence type="ECO:0000256" key="6">
    <source>
        <dbReference type="ARBA" id="ARBA00022619"/>
    </source>
</evidence>
<comment type="cofactor">
    <cofactor evidence="13 16">
        <name>Zn(2+)</name>
        <dbReference type="ChEBI" id="CHEBI:29105"/>
    </cofactor>
    <text evidence="13 16">Binds 1 zinc ion.</text>
</comment>
<dbReference type="InterPro" id="IPR016192">
    <property type="entry name" value="APOBEC/CMP_deaminase_Zn-bd"/>
</dbReference>
<dbReference type="InterPro" id="IPR024072">
    <property type="entry name" value="DHFR-like_dom_sf"/>
</dbReference>
<evidence type="ECO:0000256" key="9">
    <source>
        <dbReference type="ARBA" id="ARBA00022833"/>
    </source>
</evidence>
<evidence type="ECO:0000256" key="1">
    <source>
        <dbReference type="ARBA" id="ARBA00002151"/>
    </source>
</evidence>
<dbReference type="PROSITE" id="PS51747">
    <property type="entry name" value="CYT_DCMP_DEAMINASES_2"/>
    <property type="match status" value="1"/>
</dbReference>
<dbReference type="GO" id="GO:0008703">
    <property type="term" value="F:5-amino-6-(5-phosphoribosylamino)uracil reductase activity"/>
    <property type="evidence" value="ECO:0007669"/>
    <property type="project" value="UniProtKB-EC"/>
</dbReference>
<feature type="binding site" evidence="15">
    <location>
        <position position="195"/>
    </location>
    <ligand>
        <name>NADP(+)</name>
        <dbReference type="ChEBI" id="CHEBI:58349"/>
    </ligand>
</feature>
<dbReference type="InterPro" id="IPR002125">
    <property type="entry name" value="CMP_dCMP_dom"/>
</dbReference>
<keyword evidence="9 13" id="KW-0862">Zinc</keyword>
<keyword evidence="19" id="KW-1185">Reference proteome</keyword>
<keyword evidence="7 13" id="KW-0479">Metal-binding</keyword>
<evidence type="ECO:0000256" key="14">
    <source>
        <dbReference type="PIRSR" id="PIRSR006769-1"/>
    </source>
</evidence>
<dbReference type="SUPFAM" id="SSF53927">
    <property type="entry name" value="Cytidine deaminase-like"/>
    <property type="match status" value="1"/>
</dbReference>
<evidence type="ECO:0000256" key="8">
    <source>
        <dbReference type="ARBA" id="ARBA00022801"/>
    </source>
</evidence>
<feature type="binding site" evidence="15">
    <location>
        <begin position="307"/>
        <end position="313"/>
    </location>
    <ligand>
        <name>NADP(+)</name>
        <dbReference type="ChEBI" id="CHEBI:58349"/>
    </ligand>
</feature>
<dbReference type="GO" id="GO:0009231">
    <property type="term" value="P:riboflavin biosynthetic process"/>
    <property type="evidence" value="ECO:0007669"/>
    <property type="project" value="UniProtKB-UniPathway"/>
</dbReference>
<dbReference type="Gene3D" id="3.40.140.10">
    <property type="entry name" value="Cytidine Deaminase, domain 2"/>
    <property type="match status" value="1"/>
</dbReference>
<dbReference type="InterPro" id="IPR016193">
    <property type="entry name" value="Cytidine_deaminase-like"/>
</dbReference>
<dbReference type="GO" id="GO:0008270">
    <property type="term" value="F:zinc ion binding"/>
    <property type="evidence" value="ECO:0007669"/>
    <property type="project" value="InterPro"/>
</dbReference>
<comment type="catalytic activity">
    <reaction evidence="13">
        <text>5-amino-6-(5-phospho-D-ribitylamino)uracil + NADP(+) = 5-amino-6-(5-phospho-D-ribosylamino)uracil + NADPH + H(+)</text>
        <dbReference type="Rhea" id="RHEA:17845"/>
        <dbReference type="ChEBI" id="CHEBI:15378"/>
        <dbReference type="ChEBI" id="CHEBI:57783"/>
        <dbReference type="ChEBI" id="CHEBI:58349"/>
        <dbReference type="ChEBI" id="CHEBI:58421"/>
        <dbReference type="ChEBI" id="CHEBI:58453"/>
        <dbReference type="EC" id="1.1.1.193"/>
    </reaction>
</comment>
<dbReference type="GO" id="GO:0050661">
    <property type="term" value="F:NADP binding"/>
    <property type="evidence" value="ECO:0007669"/>
    <property type="project" value="InterPro"/>
</dbReference>
<name>A0A853ID72_9GAMM</name>
<feature type="binding site" evidence="15">
    <location>
        <position position="202"/>
    </location>
    <ligand>
        <name>substrate</name>
    </ligand>
</feature>
<evidence type="ECO:0000313" key="19">
    <source>
        <dbReference type="Proteomes" id="UP000569732"/>
    </source>
</evidence>
<keyword evidence="12" id="KW-0511">Multifunctional enzyme</keyword>
<evidence type="ECO:0000256" key="2">
    <source>
        <dbReference type="ARBA" id="ARBA00004882"/>
    </source>
</evidence>
<feature type="binding site" evidence="16">
    <location>
        <position position="45"/>
    </location>
    <ligand>
        <name>Zn(2+)</name>
        <dbReference type="ChEBI" id="CHEBI:29105"/>
        <note>catalytic</note>
    </ligand>
</feature>
<comment type="caution">
    <text evidence="18">The sequence shown here is derived from an EMBL/GenBank/DDBJ whole genome shotgun (WGS) entry which is preliminary data.</text>
</comment>
<dbReference type="EC" id="1.1.1.193" evidence="13"/>
<evidence type="ECO:0000256" key="15">
    <source>
        <dbReference type="PIRSR" id="PIRSR006769-2"/>
    </source>
</evidence>
<feature type="binding site" evidence="15">
    <location>
        <position position="224"/>
    </location>
    <ligand>
        <name>NADP(+)</name>
        <dbReference type="ChEBI" id="CHEBI:58349"/>
    </ligand>
</feature>
<feature type="binding site" evidence="15">
    <location>
        <position position="149"/>
    </location>
    <ligand>
        <name>NADP(+)</name>
        <dbReference type="ChEBI" id="CHEBI:58349"/>
    </ligand>
</feature>
<feature type="binding site" evidence="15">
    <location>
        <position position="179"/>
    </location>
    <ligand>
        <name>substrate</name>
    </ligand>
</feature>
<evidence type="ECO:0000256" key="12">
    <source>
        <dbReference type="ARBA" id="ARBA00023268"/>
    </source>
</evidence>
<feature type="binding site" evidence="15">
    <location>
        <position position="191"/>
    </location>
    <ligand>
        <name>NADP(+)</name>
        <dbReference type="ChEBI" id="CHEBI:58349"/>
    </ligand>
</feature>
<dbReference type="InterPro" id="IPR002734">
    <property type="entry name" value="RibDG_C"/>
</dbReference>
<dbReference type="InterPro" id="IPR011549">
    <property type="entry name" value="RibD_C"/>
</dbReference>
<dbReference type="SUPFAM" id="SSF53597">
    <property type="entry name" value="Dihydrofolate reductase-like"/>
    <property type="match status" value="1"/>
</dbReference>
<evidence type="ECO:0000259" key="17">
    <source>
        <dbReference type="PROSITE" id="PS51747"/>
    </source>
</evidence>
<feature type="binding site" evidence="15">
    <location>
        <position position="199"/>
    </location>
    <ligand>
        <name>NADP(+)</name>
        <dbReference type="ChEBI" id="CHEBI:58349"/>
    </ligand>
</feature>
<dbReference type="UniPathway" id="UPA00275">
    <property type="reaction ID" value="UER00401"/>
</dbReference>
<protein>
    <recommendedName>
        <fullName evidence="13">Riboflavin biosynthesis protein RibD</fullName>
    </recommendedName>
    <domain>
        <recommendedName>
            <fullName evidence="13">Diaminohydroxyphosphoribosylaminopyrimidine deaminase</fullName>
            <shortName evidence="13">DRAP deaminase</shortName>
            <ecNumber evidence="13">3.5.4.26</ecNumber>
        </recommendedName>
        <alternativeName>
            <fullName evidence="13">Riboflavin-specific deaminase</fullName>
        </alternativeName>
    </domain>
    <domain>
        <recommendedName>
            <fullName evidence="13">5-amino-6-(5-phosphoribosylamino)uracil reductase</fullName>
            <ecNumber evidence="13">1.1.1.193</ecNumber>
        </recommendedName>
        <alternativeName>
            <fullName evidence="13">HTP reductase</fullName>
        </alternativeName>
    </domain>
</protein>
<evidence type="ECO:0000256" key="13">
    <source>
        <dbReference type="PIRNR" id="PIRNR006769"/>
    </source>
</evidence>
<feature type="binding site" evidence="15">
    <location>
        <position position="165"/>
    </location>
    <ligand>
        <name>NADP(+)</name>
        <dbReference type="ChEBI" id="CHEBI:58349"/>
    </ligand>
</feature>
<keyword evidence="11 13" id="KW-0560">Oxidoreductase</keyword>
<keyword evidence="8 13" id="KW-0378">Hydrolase</keyword>
<evidence type="ECO:0000256" key="4">
    <source>
        <dbReference type="ARBA" id="ARBA00005259"/>
    </source>
</evidence>
<keyword evidence="6 13" id="KW-0686">Riboflavin biosynthesis</keyword>
<dbReference type="PIRSF" id="PIRSF006769">
    <property type="entry name" value="RibD"/>
    <property type="match status" value="1"/>
</dbReference>
<comment type="catalytic activity">
    <reaction evidence="13">
        <text>2,5-diamino-6-hydroxy-4-(5-phosphoribosylamino)-pyrimidine + H2O + H(+) = 5-amino-6-(5-phospho-D-ribosylamino)uracil + NH4(+)</text>
        <dbReference type="Rhea" id="RHEA:21868"/>
        <dbReference type="ChEBI" id="CHEBI:15377"/>
        <dbReference type="ChEBI" id="CHEBI:15378"/>
        <dbReference type="ChEBI" id="CHEBI:28938"/>
        <dbReference type="ChEBI" id="CHEBI:58453"/>
        <dbReference type="ChEBI" id="CHEBI:58614"/>
        <dbReference type="EC" id="3.5.4.26"/>
    </reaction>
</comment>
<comment type="pathway">
    <text evidence="2 13">Cofactor biosynthesis; riboflavin biosynthesis; 5-amino-6-(D-ribitylamino)uracil from GTP: step 2/4.</text>
</comment>
<feature type="domain" description="CMP/dCMP-type deaminase" evidence="17">
    <location>
        <begin position="1"/>
        <end position="118"/>
    </location>
</feature>
<comment type="similarity">
    <text evidence="5 13">In the C-terminal section; belongs to the HTP reductase family.</text>
</comment>
<sequence>MMSRALQLAKQGLYTTRPNPRVGCVVVKEGKVIGEGWHQRAGEPHAEVHALKQAGAAAKGSTVYVTLEPCSHFGRTPPCADALVEAGAAKVIIAMLDPNPLVAGSGKKLLQQQGIDVEVGLLYGEAYQLNQGFCQRMTIKRPLVRCKLAMSIDGRTAKASGESQWITGSAARADVQQWRARSCAVITGVKTIIDDDAALTVRSEQLHIEAAKACPPPLRVVVDSQLKIPVSAKIFNGAGKVLVATTCKEPNAISRIEKLGAEVVVFNDTSTTGSVSGDNSNQRVPLDLLLNYLAEHCHCNEVMIEAGSTLAGAFTKAGLVDELIVYMAPVIMGHEAKPLLTVFDMPKMADNIALEMRDVRQIGRDWRMLIQPINKLS</sequence>
<dbReference type="InterPro" id="IPR004794">
    <property type="entry name" value="Eubact_RibD"/>
</dbReference>
<evidence type="ECO:0000256" key="5">
    <source>
        <dbReference type="ARBA" id="ARBA00007417"/>
    </source>
</evidence>
<keyword evidence="10 13" id="KW-0521">NADP</keyword>
<dbReference type="AlphaFoldDB" id="A0A853ID72"/>
<dbReference type="PANTHER" id="PTHR38011">
    <property type="entry name" value="DIHYDROFOLATE REDUCTASE FAMILY PROTEIN (AFU_ORTHOLOGUE AFUA_8G06820)"/>
    <property type="match status" value="1"/>
</dbReference>
<proteinExistence type="inferred from homology"/>
<dbReference type="GO" id="GO:0008835">
    <property type="term" value="F:diaminohydroxyphosphoribosylaminopyrimidine deaminase activity"/>
    <property type="evidence" value="ECO:0007669"/>
    <property type="project" value="UniProtKB-EC"/>
</dbReference>
<feature type="binding site" evidence="16">
    <location>
        <position position="79"/>
    </location>
    <ligand>
        <name>Zn(2+)</name>
        <dbReference type="ChEBI" id="CHEBI:29105"/>
        <note>catalytic</note>
    </ligand>
</feature>
<evidence type="ECO:0000256" key="7">
    <source>
        <dbReference type="ARBA" id="ARBA00022723"/>
    </source>
</evidence>
<evidence type="ECO:0000256" key="11">
    <source>
        <dbReference type="ARBA" id="ARBA00023002"/>
    </source>
</evidence>
<dbReference type="NCBIfam" id="TIGR00326">
    <property type="entry name" value="eubact_ribD"/>
    <property type="match status" value="1"/>
</dbReference>
<dbReference type="Proteomes" id="UP000569732">
    <property type="component" value="Unassembled WGS sequence"/>
</dbReference>
<dbReference type="Pfam" id="PF00383">
    <property type="entry name" value="dCMP_cyt_deam_1"/>
    <property type="match status" value="1"/>
</dbReference>
<feature type="binding site" evidence="15">
    <location>
        <position position="305"/>
    </location>
    <ligand>
        <name>substrate</name>
    </ligand>
</feature>
<evidence type="ECO:0000313" key="18">
    <source>
        <dbReference type="EMBL" id="NYZ67881.1"/>
    </source>
</evidence>
<comment type="pathway">
    <text evidence="3 13">Cofactor biosynthesis; riboflavin biosynthesis; 5-amino-6-(D-ribitylamino)uracil from GTP: step 3/4.</text>
</comment>
<comment type="function">
    <text evidence="1 13">Converts 2,5-diamino-6-(ribosylamino)-4(3h)-pyrimidinone 5'-phosphate into 5-amino-6-(ribosylamino)-2,4(1h,3h)-pyrimidinedione 5'-phosphate.</text>
</comment>
<evidence type="ECO:0000256" key="3">
    <source>
        <dbReference type="ARBA" id="ARBA00004910"/>
    </source>
</evidence>
<feature type="binding site" evidence="16">
    <location>
        <position position="70"/>
    </location>
    <ligand>
        <name>Zn(2+)</name>
        <dbReference type="ChEBI" id="CHEBI:29105"/>
        <note>catalytic</note>
    </ligand>
</feature>